<name>A0A4S2LB39_9HYME</name>
<sequence length="1031" mass="115177">MDCLLLRYASQNSLDESSQKHIPRENGKDKPPYRNHHHTNRAFDVINEMRKKNLLCDVILVADGGMEVPAHKMVLAACSPYFYAMFTSFEERDQQRITLQGVDYSALKLLVDYVYSAEVHVTEDNVQVLLPAANLLQLTDVRDACCDFLQAQLHPSNCLGIRAFADLHGCLELLTHADSYIEQHFSEVVDAEEFLTLAPEQVAKLICSDRLMVPSEEKVFECVISWVHHDLEKRQNDLALLMEHVRLPLLSQEYLVQRVEEEPLLKANLQCKDFLIEALKYHLLKGEQKSLFKTPRTKPRQPRGLPKVLLVVGGQAPKAIRSVECFDFKEEKWYQVSELPTRRCRAGLCVLAGRVYAVGGFNGSLRVRTVDIYDAAADQWSPCPEMEARRSTLGVAVLGNCVYAVGGFDGSTGLNSAEVYDPRTREWRPIARMSTRRSSVGVGVVKGLLYAVGGYDGESRQCLSSVECYNPEKDQWKPVPEMSARRSGAGVGVLDGILYAVGGHDGPLVRKSVEAFNPETNQWTPVSDMALCRRNAGVVALNGLLYVVGGDDGSSSLASVEVYSPRTDTWTTLPTCMGVGRSYAGLQSAGHATEQSTDLGAEISDSSREAGPSGMQIQNRGASHNCQGPRCVCQRYENGELAAVIMNQGRNNQEREDGYQNGNIDNHMYERIGERISCSSRTHCHYYKYHVPAHSFLNDVESARNVSQYDQPRHIYIDYSRLSSNIHQSSLSRLGRNCFSTENIAYASTKRSLHPIVYNCTCHYCRNVDARYMCHHCHNLYNRLRYQDNAANSRHYVYQVSRNCRCPFCRGEYSYAKFPALRAAELLKMEGCHCRNPANCTCRSKAPSDPNSTIYIGRYLDWINRAGQSVNNPLYAMIHVGRMDRPSMSGHGNASNGGNGADPGPSTSSGNATSNARFNEPSSSSVLRSVFAPGASTSNAPICPVNRYVEHQHTCDDSCIRSQSGSLTGICQFLGRCERTECNHGRLSVHWWFVNKWLPLWNSHNLDRNVDGAPSVDEISREQRESDSDDS</sequence>
<evidence type="ECO:0000259" key="9">
    <source>
        <dbReference type="PROSITE" id="PS50097"/>
    </source>
</evidence>
<keyword evidence="3" id="KW-0963">Cytoplasm</keyword>
<dbReference type="Pfam" id="PF00651">
    <property type="entry name" value="BTB"/>
    <property type="match status" value="1"/>
</dbReference>
<feature type="region of interest" description="Disordered" evidence="8">
    <location>
        <begin position="14"/>
        <end position="37"/>
    </location>
</feature>
<dbReference type="SUPFAM" id="SSF117281">
    <property type="entry name" value="Kelch motif"/>
    <property type="match status" value="1"/>
</dbReference>
<evidence type="ECO:0000256" key="2">
    <source>
        <dbReference type="ARBA" id="ARBA00022441"/>
    </source>
</evidence>
<dbReference type="SMART" id="SM00225">
    <property type="entry name" value="BTB"/>
    <property type="match status" value="1"/>
</dbReference>
<dbReference type="CDD" id="cd18235">
    <property type="entry name" value="BTB_POZ_KLHL2-like"/>
    <property type="match status" value="1"/>
</dbReference>
<accession>A0A4S2LB39</accession>
<dbReference type="EMBL" id="QBLH01000142">
    <property type="protein sequence ID" value="TGZ57537.1"/>
    <property type="molecule type" value="Genomic_DNA"/>
</dbReference>
<evidence type="ECO:0000313" key="10">
    <source>
        <dbReference type="EMBL" id="TGZ57537.1"/>
    </source>
</evidence>
<feature type="region of interest" description="Disordered" evidence="8">
    <location>
        <begin position="1011"/>
        <end position="1031"/>
    </location>
</feature>
<dbReference type="SMART" id="SM00612">
    <property type="entry name" value="Kelch"/>
    <property type="match status" value="6"/>
</dbReference>
<evidence type="ECO:0000256" key="6">
    <source>
        <dbReference type="ARBA" id="ARBA00023203"/>
    </source>
</evidence>
<protein>
    <submittedName>
        <fullName evidence="10">Ring canal kelch-like protein</fullName>
    </submittedName>
</protein>
<keyword evidence="7" id="KW-0206">Cytoskeleton</keyword>
<dbReference type="FunFam" id="2.120.10.80:FF:000002">
    <property type="entry name" value="Kelch-like family member 2"/>
    <property type="match status" value="1"/>
</dbReference>
<feature type="region of interest" description="Disordered" evidence="8">
    <location>
        <begin position="886"/>
        <end position="921"/>
    </location>
</feature>
<feature type="compositionally biased region" description="Basic and acidic residues" evidence="8">
    <location>
        <begin position="17"/>
        <end position="32"/>
    </location>
</feature>
<feature type="domain" description="BTB" evidence="9">
    <location>
        <begin position="56"/>
        <end position="123"/>
    </location>
</feature>
<dbReference type="PANTHER" id="PTHR24412">
    <property type="entry name" value="KELCH PROTEIN"/>
    <property type="match status" value="1"/>
</dbReference>
<dbReference type="InterPro" id="IPR011333">
    <property type="entry name" value="SKP1/BTB/POZ_sf"/>
</dbReference>
<feature type="compositionally biased region" description="Polar residues" evidence="8">
    <location>
        <begin position="907"/>
        <end position="921"/>
    </location>
</feature>
<keyword evidence="11" id="KW-1185">Reference proteome</keyword>
<organism evidence="10 11">
    <name type="scientific">Temnothorax longispinosus</name>
    <dbReference type="NCBI Taxonomy" id="300112"/>
    <lineage>
        <taxon>Eukaryota</taxon>
        <taxon>Metazoa</taxon>
        <taxon>Ecdysozoa</taxon>
        <taxon>Arthropoda</taxon>
        <taxon>Hexapoda</taxon>
        <taxon>Insecta</taxon>
        <taxon>Pterygota</taxon>
        <taxon>Neoptera</taxon>
        <taxon>Endopterygota</taxon>
        <taxon>Hymenoptera</taxon>
        <taxon>Apocrita</taxon>
        <taxon>Aculeata</taxon>
        <taxon>Formicoidea</taxon>
        <taxon>Formicidae</taxon>
        <taxon>Myrmicinae</taxon>
        <taxon>Temnothorax</taxon>
    </lineage>
</organism>
<dbReference type="Gene3D" id="1.25.40.420">
    <property type="match status" value="1"/>
</dbReference>
<dbReference type="FunFam" id="3.30.710.10:FF:000001">
    <property type="entry name" value="Kelch-like family member 20"/>
    <property type="match status" value="1"/>
</dbReference>
<dbReference type="Proteomes" id="UP000310200">
    <property type="component" value="Unassembled WGS sequence"/>
</dbReference>
<proteinExistence type="predicted"/>
<keyword evidence="6" id="KW-0009">Actin-binding</keyword>
<dbReference type="Gene3D" id="3.30.710.10">
    <property type="entry name" value="Potassium Channel Kv1.1, Chain A"/>
    <property type="match status" value="1"/>
</dbReference>
<dbReference type="STRING" id="300112.A0A4S2LB39"/>
<dbReference type="SMART" id="SM00875">
    <property type="entry name" value="BACK"/>
    <property type="match status" value="1"/>
</dbReference>
<evidence type="ECO:0000313" key="11">
    <source>
        <dbReference type="Proteomes" id="UP000310200"/>
    </source>
</evidence>
<comment type="subcellular location">
    <subcellularLocation>
        <location evidence="1">Cytoplasm</location>
        <location evidence="1">Cytoskeleton</location>
    </subcellularLocation>
</comment>
<evidence type="ECO:0000256" key="8">
    <source>
        <dbReference type="SAM" id="MobiDB-lite"/>
    </source>
</evidence>
<dbReference type="SUPFAM" id="SSF54695">
    <property type="entry name" value="POZ domain"/>
    <property type="match status" value="1"/>
</dbReference>
<dbReference type="AlphaFoldDB" id="A0A4S2LB39"/>
<comment type="caution">
    <text evidence="10">The sequence shown here is derived from an EMBL/GenBank/DDBJ whole genome shotgun (WGS) entry which is preliminary data.</text>
</comment>
<reference evidence="10 11" key="1">
    <citation type="journal article" date="2019" name="Philos. Trans. R. Soc. Lond., B, Biol. Sci.">
        <title>Ant behaviour and brain gene expression of defending hosts depend on the ecological success of the intruding social parasite.</title>
        <authorList>
            <person name="Kaur R."/>
            <person name="Stoldt M."/>
            <person name="Jongepier E."/>
            <person name="Feldmeyer B."/>
            <person name="Menzel F."/>
            <person name="Bornberg-Bauer E."/>
            <person name="Foitzik S."/>
        </authorList>
    </citation>
    <scope>NUCLEOTIDE SEQUENCE [LARGE SCALE GENOMIC DNA]</scope>
    <source>
        <tissue evidence="10">Whole body</tissue>
    </source>
</reference>
<dbReference type="InterPro" id="IPR006652">
    <property type="entry name" value="Kelch_1"/>
</dbReference>
<dbReference type="Pfam" id="PF07707">
    <property type="entry name" value="BACK"/>
    <property type="match status" value="1"/>
</dbReference>
<dbReference type="PROSITE" id="PS50097">
    <property type="entry name" value="BTB"/>
    <property type="match status" value="1"/>
</dbReference>
<dbReference type="Pfam" id="PF01344">
    <property type="entry name" value="Kelch_1"/>
    <property type="match status" value="6"/>
</dbReference>
<gene>
    <name evidence="10" type="ORF">DBV15_02306</name>
</gene>
<keyword evidence="4" id="KW-0677">Repeat</keyword>
<dbReference type="FunFam" id="1.25.40.420:FF:000001">
    <property type="entry name" value="Kelch-like family member 12"/>
    <property type="match status" value="1"/>
</dbReference>
<dbReference type="GO" id="GO:0005856">
    <property type="term" value="C:cytoskeleton"/>
    <property type="evidence" value="ECO:0007669"/>
    <property type="project" value="UniProtKB-SubCell"/>
</dbReference>
<dbReference type="InterPro" id="IPR015915">
    <property type="entry name" value="Kelch-typ_b-propeller"/>
</dbReference>
<dbReference type="PANTHER" id="PTHR24412:SF466">
    <property type="entry name" value="RING CANAL KELCH PROTEIN"/>
    <property type="match status" value="1"/>
</dbReference>
<dbReference type="InterPro" id="IPR011705">
    <property type="entry name" value="BACK"/>
</dbReference>
<dbReference type="GO" id="GO:0003779">
    <property type="term" value="F:actin binding"/>
    <property type="evidence" value="ECO:0007669"/>
    <property type="project" value="UniProtKB-KW"/>
</dbReference>
<feature type="compositionally biased region" description="Basic and acidic residues" evidence="8">
    <location>
        <begin position="1018"/>
        <end position="1031"/>
    </location>
</feature>
<evidence type="ECO:0000256" key="5">
    <source>
        <dbReference type="ARBA" id="ARBA00022933"/>
    </source>
</evidence>
<evidence type="ECO:0000256" key="3">
    <source>
        <dbReference type="ARBA" id="ARBA00022490"/>
    </source>
</evidence>
<evidence type="ECO:0000256" key="7">
    <source>
        <dbReference type="ARBA" id="ARBA00023212"/>
    </source>
</evidence>
<dbReference type="InterPro" id="IPR000210">
    <property type="entry name" value="BTB/POZ_dom"/>
</dbReference>
<evidence type="ECO:0000256" key="4">
    <source>
        <dbReference type="ARBA" id="ARBA00022737"/>
    </source>
</evidence>
<evidence type="ECO:0000256" key="1">
    <source>
        <dbReference type="ARBA" id="ARBA00004245"/>
    </source>
</evidence>
<keyword evidence="5" id="KW-0712">Selenocysteine</keyword>
<dbReference type="Gene3D" id="2.120.10.80">
    <property type="entry name" value="Kelch-type beta propeller"/>
    <property type="match status" value="1"/>
</dbReference>
<keyword evidence="2" id="KW-0880">Kelch repeat</keyword>